<dbReference type="RefSeq" id="WP_379534493.1">
    <property type="nucleotide sequence ID" value="NZ_JBHSBI010000036.1"/>
</dbReference>
<keyword evidence="1" id="KW-0812">Transmembrane</keyword>
<organism evidence="2 3">
    <name type="scientific">Nonomuraea purpurea</name>
    <dbReference type="NCBI Taxonomy" id="1849276"/>
    <lineage>
        <taxon>Bacteria</taxon>
        <taxon>Bacillati</taxon>
        <taxon>Actinomycetota</taxon>
        <taxon>Actinomycetes</taxon>
        <taxon>Streptosporangiales</taxon>
        <taxon>Streptosporangiaceae</taxon>
        <taxon>Nonomuraea</taxon>
    </lineage>
</organism>
<reference evidence="3" key="1">
    <citation type="journal article" date="2019" name="Int. J. Syst. Evol. Microbiol.">
        <title>The Global Catalogue of Microorganisms (GCM) 10K type strain sequencing project: providing services to taxonomists for standard genome sequencing and annotation.</title>
        <authorList>
            <consortium name="The Broad Institute Genomics Platform"/>
            <consortium name="The Broad Institute Genome Sequencing Center for Infectious Disease"/>
            <person name="Wu L."/>
            <person name="Ma J."/>
        </authorList>
    </citation>
    <scope>NUCLEOTIDE SEQUENCE [LARGE SCALE GENOMIC DNA]</scope>
    <source>
        <strain evidence="3">TBRC 1276</strain>
    </source>
</reference>
<name>A0ABV8GL42_9ACTN</name>
<comment type="caution">
    <text evidence="2">The sequence shown here is derived from an EMBL/GenBank/DDBJ whole genome shotgun (WGS) entry which is preliminary data.</text>
</comment>
<dbReference type="EMBL" id="JBHSBI010000036">
    <property type="protein sequence ID" value="MFC4014658.1"/>
    <property type="molecule type" value="Genomic_DNA"/>
</dbReference>
<dbReference type="Proteomes" id="UP001595851">
    <property type="component" value="Unassembled WGS sequence"/>
</dbReference>
<evidence type="ECO:0000256" key="1">
    <source>
        <dbReference type="SAM" id="Phobius"/>
    </source>
</evidence>
<proteinExistence type="predicted"/>
<gene>
    <name evidence="2" type="ORF">ACFOY2_46060</name>
</gene>
<feature type="transmembrane region" description="Helical" evidence="1">
    <location>
        <begin position="20"/>
        <end position="39"/>
    </location>
</feature>
<sequence>MVVALIGWARAEIRDHTPAQALAGAFAGAAATAATLALML</sequence>
<keyword evidence="1" id="KW-1133">Transmembrane helix</keyword>
<keyword evidence="3" id="KW-1185">Reference proteome</keyword>
<accession>A0ABV8GL42</accession>
<evidence type="ECO:0000313" key="3">
    <source>
        <dbReference type="Proteomes" id="UP001595851"/>
    </source>
</evidence>
<evidence type="ECO:0000313" key="2">
    <source>
        <dbReference type="EMBL" id="MFC4014658.1"/>
    </source>
</evidence>
<evidence type="ECO:0008006" key="4">
    <source>
        <dbReference type="Google" id="ProtNLM"/>
    </source>
</evidence>
<protein>
    <recommendedName>
        <fullName evidence="4">Phosphatase PAP2 family protein</fullName>
    </recommendedName>
</protein>
<keyword evidence="1" id="KW-0472">Membrane</keyword>